<evidence type="ECO:0000256" key="3">
    <source>
        <dbReference type="ARBA" id="ARBA00022989"/>
    </source>
</evidence>
<organism evidence="8 9">
    <name type="scientific">Ceutorhynchus assimilis</name>
    <name type="common">cabbage seed weevil</name>
    <dbReference type="NCBI Taxonomy" id="467358"/>
    <lineage>
        <taxon>Eukaryota</taxon>
        <taxon>Metazoa</taxon>
        <taxon>Ecdysozoa</taxon>
        <taxon>Arthropoda</taxon>
        <taxon>Hexapoda</taxon>
        <taxon>Insecta</taxon>
        <taxon>Pterygota</taxon>
        <taxon>Neoptera</taxon>
        <taxon>Endopterygota</taxon>
        <taxon>Coleoptera</taxon>
        <taxon>Polyphaga</taxon>
        <taxon>Cucujiformia</taxon>
        <taxon>Curculionidae</taxon>
        <taxon>Ceutorhynchinae</taxon>
        <taxon>Ceutorhynchus</taxon>
    </lineage>
</organism>
<proteinExistence type="inferred from homology"/>
<dbReference type="AlphaFoldDB" id="A0A9N9QIV6"/>
<comment type="similarity">
    <text evidence="5">Belongs to the SCAMP family.</text>
</comment>
<keyword evidence="5" id="KW-0813">Transport</keyword>
<evidence type="ECO:0000313" key="8">
    <source>
        <dbReference type="EMBL" id="CAG9760417.1"/>
    </source>
</evidence>
<reference evidence="8" key="1">
    <citation type="submission" date="2022-01" db="EMBL/GenBank/DDBJ databases">
        <authorList>
            <person name="King R."/>
        </authorList>
    </citation>
    <scope>NUCLEOTIDE SEQUENCE</scope>
</reference>
<feature type="transmembrane region" description="Helical" evidence="5">
    <location>
        <begin position="218"/>
        <end position="241"/>
    </location>
</feature>
<keyword evidence="3 5" id="KW-1133">Transmembrane helix</keyword>
<evidence type="ECO:0000256" key="5">
    <source>
        <dbReference type="RuleBase" id="RU363122"/>
    </source>
</evidence>
<evidence type="ECO:0000256" key="7">
    <source>
        <dbReference type="SAM" id="MobiDB-lite"/>
    </source>
</evidence>
<dbReference type="OrthoDB" id="242866at2759"/>
<dbReference type="GO" id="GO:0032588">
    <property type="term" value="C:trans-Golgi network membrane"/>
    <property type="evidence" value="ECO:0007669"/>
    <property type="project" value="TreeGrafter"/>
</dbReference>
<dbReference type="EMBL" id="OU892277">
    <property type="protein sequence ID" value="CAG9760417.1"/>
    <property type="molecule type" value="Genomic_DNA"/>
</dbReference>
<sequence length="347" mass="39248">MSGFDENPFGEPTIDNPFADPSVQQVARNTNAQIRVDDYNPFDNQASAAPKSYAAAVPLNNGPAVMQPTQEPPIYTKSGQQVVQQPKSTINTEELQRRQEELERKEQELARREEEMRQSSYNVRRNNWPPLPEQCCFQPCFYQDIQVDIPLDFQRIVRHLYYLWIFHGVVMLSNILGGILLKNFTVIGVGILYTLLFTPFSYLCWFRPAYKAFRSDSSFNFMVFFFIFFFQFVVTTIHAIGIPGAGTIGIFTAIATFDGTAWTIFCGIIGLIIALGFSFAAAADLFMITKIHRMYRSTGASMDKARQEFTDVVLRNQHVRSAASNVAAAAVQSTLNQNNTNNTSSRY</sequence>
<evidence type="ECO:0000256" key="1">
    <source>
        <dbReference type="ARBA" id="ARBA00004141"/>
    </source>
</evidence>
<dbReference type="PANTHER" id="PTHR10687:SF2">
    <property type="entry name" value="SECRETORY CARRIER-ASSOCIATED MEMBRANE PROTEIN"/>
    <property type="match status" value="1"/>
</dbReference>
<keyword evidence="4 5" id="KW-0472">Membrane</keyword>
<keyword evidence="6" id="KW-0175">Coiled coil</keyword>
<feature type="region of interest" description="Disordered" evidence="7">
    <location>
        <begin position="1"/>
        <end position="20"/>
    </location>
</feature>
<dbReference type="Pfam" id="PF04144">
    <property type="entry name" value="SCAMP"/>
    <property type="match status" value="1"/>
</dbReference>
<dbReference type="GO" id="GO:0055038">
    <property type="term" value="C:recycling endosome membrane"/>
    <property type="evidence" value="ECO:0007669"/>
    <property type="project" value="TreeGrafter"/>
</dbReference>
<dbReference type="InterPro" id="IPR007273">
    <property type="entry name" value="SCAMP"/>
</dbReference>
<feature type="coiled-coil region" evidence="6">
    <location>
        <begin position="90"/>
        <end position="122"/>
    </location>
</feature>
<protein>
    <recommendedName>
        <fullName evidence="5">Secretory carrier-associated membrane protein</fullName>
        <shortName evidence="5">Secretory carrier membrane protein</shortName>
    </recommendedName>
</protein>
<feature type="transmembrane region" description="Helical" evidence="5">
    <location>
        <begin position="261"/>
        <end position="286"/>
    </location>
</feature>
<comment type="subcellular location">
    <subcellularLocation>
        <location evidence="1 5">Membrane</location>
        <topology evidence="1 5">Multi-pass membrane protein</topology>
    </subcellularLocation>
</comment>
<keyword evidence="9" id="KW-1185">Reference proteome</keyword>
<feature type="transmembrane region" description="Helical" evidence="5">
    <location>
        <begin position="160"/>
        <end position="180"/>
    </location>
</feature>
<keyword evidence="2 5" id="KW-0812">Transmembrane</keyword>
<evidence type="ECO:0000256" key="4">
    <source>
        <dbReference type="ARBA" id="ARBA00023136"/>
    </source>
</evidence>
<feature type="transmembrane region" description="Helical" evidence="5">
    <location>
        <begin position="186"/>
        <end position="206"/>
    </location>
</feature>
<evidence type="ECO:0000313" key="9">
    <source>
        <dbReference type="Proteomes" id="UP001152799"/>
    </source>
</evidence>
<accession>A0A9N9QIV6</accession>
<name>A0A9N9QIV6_9CUCU</name>
<dbReference type="Proteomes" id="UP001152799">
    <property type="component" value="Chromosome 1"/>
</dbReference>
<evidence type="ECO:0000256" key="2">
    <source>
        <dbReference type="ARBA" id="ARBA00022692"/>
    </source>
</evidence>
<evidence type="ECO:0000256" key="6">
    <source>
        <dbReference type="SAM" id="Coils"/>
    </source>
</evidence>
<dbReference type="GO" id="GO:0015031">
    <property type="term" value="P:protein transport"/>
    <property type="evidence" value="ECO:0007669"/>
    <property type="project" value="InterPro"/>
</dbReference>
<gene>
    <name evidence="8" type="ORF">CEUTPL_LOCUS1149</name>
</gene>
<dbReference type="PANTHER" id="PTHR10687">
    <property type="entry name" value="SECRETORY CARRIER-ASSOCIATED MEMBRANE PROTEIN SCAMP"/>
    <property type="match status" value="1"/>
</dbReference>